<dbReference type="HAMAP" id="MF_00948">
    <property type="entry name" value="NusG"/>
    <property type="match status" value="1"/>
</dbReference>
<feature type="domain" description="NusG-like N-terminal" evidence="8">
    <location>
        <begin position="3"/>
        <end position="128"/>
    </location>
</feature>
<dbReference type="EMBL" id="ADNC01000007">
    <property type="protein sequence ID" value="EFF41674.1"/>
    <property type="molecule type" value="Genomic_DNA"/>
</dbReference>
<dbReference type="PRINTS" id="PR00338">
    <property type="entry name" value="NUSGTNSCPFCT"/>
</dbReference>
<evidence type="ECO:0000256" key="2">
    <source>
        <dbReference type="ARBA" id="ARBA00022814"/>
    </source>
</evidence>
<feature type="domain" description="KOW" evidence="9">
    <location>
        <begin position="143"/>
        <end position="170"/>
    </location>
</feature>
<evidence type="ECO:0000256" key="4">
    <source>
        <dbReference type="ARBA" id="ARBA00023163"/>
    </source>
</evidence>
<dbReference type="SUPFAM" id="SSF82679">
    <property type="entry name" value="N-utilization substance G protein NusG, N-terminal domain"/>
    <property type="match status" value="1"/>
</dbReference>
<dbReference type="PANTHER" id="PTHR30265:SF2">
    <property type="entry name" value="TRANSCRIPTION TERMINATION_ANTITERMINATION PROTEIN NUSG"/>
    <property type="match status" value="1"/>
</dbReference>
<dbReference type="Gene3D" id="3.30.70.940">
    <property type="entry name" value="NusG, N-terminal domain"/>
    <property type="match status" value="1"/>
</dbReference>
<dbReference type="Proteomes" id="UP000004757">
    <property type="component" value="Unassembled WGS sequence"/>
</dbReference>
<dbReference type="InterPro" id="IPR043425">
    <property type="entry name" value="NusG-like"/>
</dbReference>
<evidence type="ECO:0000256" key="5">
    <source>
        <dbReference type="HAMAP-Rule" id="MF_00948"/>
    </source>
</evidence>
<dbReference type="InterPro" id="IPR014722">
    <property type="entry name" value="Rib_uL2_dom2"/>
</dbReference>
<dbReference type="AlphaFoldDB" id="D4XVL4"/>
<dbReference type="CDD" id="cd09891">
    <property type="entry name" value="NGN_Bact_1"/>
    <property type="match status" value="1"/>
</dbReference>
<dbReference type="NCBIfam" id="TIGR01956">
    <property type="entry name" value="NusG_myco"/>
    <property type="match status" value="1"/>
</dbReference>
<dbReference type="InterPro" id="IPR008991">
    <property type="entry name" value="Translation_prot_SH3-like_sf"/>
</dbReference>
<organism evidence="10 11">
    <name type="scientific">Mycoplasmopsis alligatoris A21JP2</name>
    <dbReference type="NCBI Taxonomy" id="747682"/>
    <lineage>
        <taxon>Bacteria</taxon>
        <taxon>Bacillati</taxon>
        <taxon>Mycoplasmatota</taxon>
        <taxon>Mycoplasmoidales</taxon>
        <taxon>Metamycoplasmataceae</taxon>
        <taxon>Mycoplasmopsis</taxon>
    </lineage>
</organism>
<keyword evidence="2 5" id="KW-0889">Transcription antitermination</keyword>
<dbReference type="GO" id="GO:0006354">
    <property type="term" value="P:DNA-templated transcription elongation"/>
    <property type="evidence" value="ECO:0007669"/>
    <property type="project" value="UniProtKB-UniRule"/>
</dbReference>
<evidence type="ECO:0000313" key="10">
    <source>
        <dbReference type="EMBL" id="EFF41674.1"/>
    </source>
</evidence>
<evidence type="ECO:0000259" key="9">
    <source>
        <dbReference type="SMART" id="SM00739"/>
    </source>
</evidence>
<dbReference type="CDD" id="cd06091">
    <property type="entry name" value="KOW_NusG"/>
    <property type="match status" value="1"/>
</dbReference>
<keyword evidence="1 5" id="KW-0806">Transcription termination</keyword>
<dbReference type="Gene3D" id="2.30.30.30">
    <property type="match status" value="1"/>
</dbReference>
<sequence length="198" mass="22600">MERFYWYMVSTVSGKEDKVVEALRNRIIAEQVNHSFDSTATDAGAFKVFRKPVLSPKEAEKKQKGEDYKVKWVNMYPGYIFIKMDMTDEAWFVIRNTQYVTGLIGSSGKGAKPTPVQNKEIKKSLIQEQKALDDFESGKYLVTFKDGEIVEVIDGPYQGEKGPISQIDHDKQTAVVMIESFGKQVSVEIEYKYLKSDN</sequence>
<name>D4XVL4_9BACT</name>
<dbReference type="SUPFAM" id="SSF50104">
    <property type="entry name" value="Translation proteins SH3-like domain"/>
    <property type="match status" value="1"/>
</dbReference>
<evidence type="ECO:0000313" key="11">
    <source>
        <dbReference type="Proteomes" id="UP000004757"/>
    </source>
</evidence>
<dbReference type="GO" id="GO:0032784">
    <property type="term" value="P:regulation of DNA-templated transcription elongation"/>
    <property type="evidence" value="ECO:0007669"/>
    <property type="project" value="InterPro"/>
</dbReference>
<dbReference type="RefSeq" id="WP_005683380.1">
    <property type="nucleotide sequence ID" value="NZ_ADNC01000007.1"/>
</dbReference>
<dbReference type="SMART" id="SM00739">
    <property type="entry name" value="KOW"/>
    <property type="match status" value="1"/>
</dbReference>
<evidence type="ECO:0000256" key="3">
    <source>
        <dbReference type="ARBA" id="ARBA00023015"/>
    </source>
</evidence>
<dbReference type="InterPro" id="IPR006645">
    <property type="entry name" value="NGN-like_dom"/>
</dbReference>
<keyword evidence="4 5" id="KW-0804">Transcription</keyword>
<dbReference type="InterPro" id="IPR010216">
    <property type="entry name" value="Transcrpt_antiterm_NusG_myco"/>
</dbReference>
<dbReference type="STRING" id="747682.MALL_0565"/>
<comment type="similarity">
    <text evidence="5 7">Belongs to the NusG family.</text>
</comment>
<dbReference type="PANTHER" id="PTHR30265">
    <property type="entry name" value="RHO-INTERACTING TRANSCRIPTION TERMINATION FACTOR NUSG"/>
    <property type="match status" value="1"/>
</dbReference>
<accession>D4XVL4</accession>
<proteinExistence type="inferred from homology"/>
<dbReference type="InterPro" id="IPR036735">
    <property type="entry name" value="NGN_dom_sf"/>
</dbReference>
<dbReference type="Pfam" id="PF02357">
    <property type="entry name" value="NusG"/>
    <property type="match status" value="1"/>
</dbReference>
<evidence type="ECO:0000256" key="1">
    <source>
        <dbReference type="ARBA" id="ARBA00022472"/>
    </source>
</evidence>
<comment type="function">
    <text evidence="5 7">Participates in transcription elongation, termination and antitermination.</text>
</comment>
<dbReference type="GO" id="GO:0006353">
    <property type="term" value="P:DNA-templated transcription termination"/>
    <property type="evidence" value="ECO:0007669"/>
    <property type="project" value="UniProtKB-UniRule"/>
</dbReference>
<dbReference type="OrthoDB" id="9809075at2"/>
<evidence type="ECO:0000256" key="7">
    <source>
        <dbReference type="RuleBase" id="RU000538"/>
    </source>
</evidence>
<dbReference type="GO" id="GO:0005829">
    <property type="term" value="C:cytosol"/>
    <property type="evidence" value="ECO:0007669"/>
    <property type="project" value="TreeGrafter"/>
</dbReference>
<dbReference type="GO" id="GO:0031564">
    <property type="term" value="P:transcription antitermination"/>
    <property type="evidence" value="ECO:0007669"/>
    <property type="project" value="UniProtKB-UniRule"/>
</dbReference>
<dbReference type="SMART" id="SM00738">
    <property type="entry name" value="NGN"/>
    <property type="match status" value="1"/>
</dbReference>
<dbReference type="InterPro" id="IPR005824">
    <property type="entry name" value="KOW"/>
</dbReference>
<evidence type="ECO:0000259" key="8">
    <source>
        <dbReference type="SMART" id="SM00738"/>
    </source>
</evidence>
<keyword evidence="11" id="KW-1185">Reference proteome</keyword>
<reference evidence="10 11" key="1">
    <citation type="submission" date="2010-03" db="EMBL/GenBank/DDBJ databases">
        <authorList>
            <person name="Glass J.I."/>
            <person name="Benders G.A."/>
            <person name="Durkin A.S."/>
            <person name="Farmerie W.G."/>
            <person name="Hlavinka K."/>
            <person name="Hostetler J."/>
            <person name="Jackson J."/>
            <person name="May M.A."/>
            <person name="Miller R.H."/>
            <person name="Paralanov V."/>
            <person name="Radune D."/>
            <person name="Szczypinski B."/>
            <person name="Brown D.R."/>
        </authorList>
    </citation>
    <scope>NUCLEOTIDE SEQUENCE [LARGE SCALE GENOMIC DNA]</scope>
    <source>
        <strain evidence="10 11">A21JP2</strain>
    </source>
</reference>
<evidence type="ECO:0000256" key="6">
    <source>
        <dbReference type="NCBIfam" id="TIGR01956"/>
    </source>
</evidence>
<dbReference type="InterPro" id="IPR001062">
    <property type="entry name" value="Transcrpt_antiterm_NusG"/>
</dbReference>
<gene>
    <name evidence="5" type="primary">nusG</name>
    <name evidence="10" type="ORF">MALL_0565</name>
</gene>
<comment type="caution">
    <text evidence="10">The sequence shown here is derived from an EMBL/GenBank/DDBJ whole genome shotgun (WGS) entry which is preliminary data.</text>
</comment>
<dbReference type="eggNOG" id="COG0250">
    <property type="taxonomic scope" value="Bacteria"/>
</dbReference>
<dbReference type="InterPro" id="IPR047050">
    <property type="entry name" value="NGN"/>
</dbReference>
<protein>
    <recommendedName>
        <fullName evidence="5 6">Transcription termination/antitermination protein NusG</fullName>
    </recommendedName>
</protein>
<keyword evidence="3 5" id="KW-0805">Transcription regulation</keyword>
<dbReference type="Pfam" id="PF00467">
    <property type="entry name" value="KOW"/>
    <property type="match status" value="1"/>
</dbReference>